<gene>
    <name evidence="14" type="ORF">OSB04_021641</name>
</gene>
<evidence type="ECO:0000256" key="11">
    <source>
        <dbReference type="SAM" id="Coils"/>
    </source>
</evidence>
<organism evidence="14 15">
    <name type="scientific">Centaurea solstitialis</name>
    <name type="common">yellow star-thistle</name>
    <dbReference type="NCBI Taxonomy" id="347529"/>
    <lineage>
        <taxon>Eukaryota</taxon>
        <taxon>Viridiplantae</taxon>
        <taxon>Streptophyta</taxon>
        <taxon>Embryophyta</taxon>
        <taxon>Tracheophyta</taxon>
        <taxon>Spermatophyta</taxon>
        <taxon>Magnoliopsida</taxon>
        <taxon>eudicotyledons</taxon>
        <taxon>Gunneridae</taxon>
        <taxon>Pentapetalae</taxon>
        <taxon>asterids</taxon>
        <taxon>campanulids</taxon>
        <taxon>Asterales</taxon>
        <taxon>Asteraceae</taxon>
        <taxon>Carduoideae</taxon>
        <taxon>Cardueae</taxon>
        <taxon>Centaureinae</taxon>
        <taxon>Centaurea</taxon>
    </lineage>
</organism>
<evidence type="ECO:0000256" key="4">
    <source>
        <dbReference type="ARBA" id="ARBA00023155"/>
    </source>
</evidence>
<dbReference type="SMART" id="SM00389">
    <property type="entry name" value="HOX"/>
    <property type="match status" value="1"/>
</dbReference>
<dbReference type="InterPro" id="IPR009057">
    <property type="entry name" value="Homeodomain-like_sf"/>
</dbReference>
<accession>A0AA38TEC4</accession>
<keyword evidence="2 10" id="KW-0805">Transcription regulation</keyword>
<feature type="compositionally biased region" description="Basic and acidic residues" evidence="12">
    <location>
        <begin position="34"/>
        <end position="51"/>
    </location>
</feature>
<dbReference type="Gene3D" id="1.10.10.60">
    <property type="entry name" value="Homeodomain-like"/>
    <property type="match status" value="1"/>
</dbReference>
<comment type="caution">
    <text evidence="14">The sequence shown here is derived from an EMBL/GenBank/DDBJ whole genome shotgun (WGS) entry which is preliminary data.</text>
</comment>
<dbReference type="EMBL" id="JARYMX010000005">
    <property type="protein sequence ID" value="KAJ9549098.1"/>
    <property type="molecule type" value="Genomic_DNA"/>
</dbReference>
<dbReference type="GO" id="GO:0000976">
    <property type="term" value="F:transcription cis-regulatory region binding"/>
    <property type="evidence" value="ECO:0007669"/>
    <property type="project" value="UniProtKB-ARBA"/>
</dbReference>
<proteinExistence type="inferred from homology"/>
<dbReference type="GO" id="GO:0005634">
    <property type="term" value="C:nucleus"/>
    <property type="evidence" value="ECO:0007669"/>
    <property type="project" value="UniProtKB-SubCell"/>
</dbReference>
<dbReference type="SUPFAM" id="SSF46689">
    <property type="entry name" value="Homeodomain-like"/>
    <property type="match status" value="1"/>
</dbReference>
<dbReference type="CDD" id="cd00086">
    <property type="entry name" value="homeodomain"/>
    <property type="match status" value="1"/>
</dbReference>
<feature type="DNA-binding region" description="Homeobox" evidence="8">
    <location>
        <begin position="64"/>
        <end position="123"/>
    </location>
</feature>
<evidence type="ECO:0000256" key="1">
    <source>
        <dbReference type="ARBA" id="ARBA00004123"/>
    </source>
</evidence>
<feature type="region of interest" description="Disordered" evidence="12">
    <location>
        <begin position="198"/>
        <end position="230"/>
    </location>
</feature>
<sequence>MEGGGMVFEALLQNQRLTFSSDGFDSPWISNSFHGEKTNTKKRLSEQAEHEENSDEEYEKCFRATEKKRRLTVDQVQFLERSFEEENKLEPDRKIQLAKELNLQPRQVAIWFQNRRARCKTKRLEKDYEILSSSYDKLKSEFDCLQKHNDKLKHEENRWKMVRKPSVDEIIVGGRKNRRWLLPTSFLAMPVEMLKEKLDQREKGGKDSPPNEFPTRELDSNSQEPNLHPISIETWSNDEPKMVICKQEYANSVSAKSDVIDSYSPDVNHSSFLEPCDSSNVFENQSDFNQEEEDNLTILRCPKIEYESYIDPNEGYPYDQDSQLRYHKLQVVYPYIYPKMLEML</sequence>
<keyword evidence="4 8" id="KW-0371">Homeobox</keyword>
<dbReference type="GO" id="GO:0045893">
    <property type="term" value="P:positive regulation of DNA-templated transcription"/>
    <property type="evidence" value="ECO:0007669"/>
    <property type="project" value="TreeGrafter"/>
</dbReference>
<dbReference type="Proteomes" id="UP001172457">
    <property type="component" value="Chromosome 5"/>
</dbReference>
<evidence type="ECO:0000256" key="8">
    <source>
        <dbReference type="PROSITE-ProRule" id="PRU00108"/>
    </source>
</evidence>
<dbReference type="PANTHER" id="PTHR24326">
    <property type="entry name" value="HOMEOBOX-LEUCINE ZIPPER PROTEIN"/>
    <property type="match status" value="1"/>
</dbReference>
<protein>
    <recommendedName>
        <fullName evidence="10">Homeobox-leucine zipper protein</fullName>
    </recommendedName>
    <alternativeName>
        <fullName evidence="10">HD-ZIP protein</fullName>
    </alternativeName>
    <alternativeName>
        <fullName evidence="10">Homeodomain transcription factor</fullName>
    </alternativeName>
</protein>
<dbReference type="PROSITE" id="PS00027">
    <property type="entry name" value="HOMEOBOX_1"/>
    <property type="match status" value="1"/>
</dbReference>
<dbReference type="InterPro" id="IPR001356">
    <property type="entry name" value="HD"/>
</dbReference>
<evidence type="ECO:0000256" key="12">
    <source>
        <dbReference type="SAM" id="MobiDB-lite"/>
    </source>
</evidence>
<evidence type="ECO:0000256" key="3">
    <source>
        <dbReference type="ARBA" id="ARBA00023125"/>
    </source>
</evidence>
<dbReference type="AlphaFoldDB" id="A0AA38TEC4"/>
<keyword evidence="6 8" id="KW-0539">Nucleus</keyword>
<dbReference type="PANTHER" id="PTHR24326:SF606">
    <property type="entry name" value="HOMEOBOX-LEUCINE ZIPPER PROTEIN ATHB-54"/>
    <property type="match status" value="1"/>
</dbReference>
<dbReference type="InterPro" id="IPR045224">
    <property type="entry name" value="HDZip_class_I_plant"/>
</dbReference>
<keyword evidence="5 10" id="KW-0804">Transcription</keyword>
<comment type="similarity">
    <text evidence="7 10">Belongs to the HD-ZIP homeobox family. Class I subfamily.</text>
</comment>
<dbReference type="InterPro" id="IPR003106">
    <property type="entry name" value="Leu_zip_homeo"/>
</dbReference>
<comment type="subcellular location">
    <subcellularLocation>
        <location evidence="1 8 9">Nucleus</location>
    </subcellularLocation>
</comment>
<keyword evidence="3 8" id="KW-0238">DNA-binding</keyword>
<dbReference type="PROSITE" id="PS50071">
    <property type="entry name" value="HOMEOBOX_2"/>
    <property type="match status" value="1"/>
</dbReference>
<feature type="coiled-coil region" evidence="11">
    <location>
        <begin position="121"/>
        <end position="155"/>
    </location>
</feature>
<evidence type="ECO:0000259" key="13">
    <source>
        <dbReference type="PROSITE" id="PS50071"/>
    </source>
</evidence>
<feature type="domain" description="Homeobox" evidence="13">
    <location>
        <begin position="62"/>
        <end position="122"/>
    </location>
</feature>
<dbReference type="InterPro" id="IPR017970">
    <property type="entry name" value="Homeobox_CS"/>
</dbReference>
<evidence type="ECO:0000256" key="9">
    <source>
        <dbReference type="RuleBase" id="RU000682"/>
    </source>
</evidence>
<dbReference type="FunFam" id="1.10.10.60:FF:000144">
    <property type="entry name" value="homeobox-leucine zipper protein ATHB-6-like"/>
    <property type="match status" value="1"/>
</dbReference>
<reference evidence="14" key="1">
    <citation type="submission" date="2023-03" db="EMBL/GenBank/DDBJ databases">
        <title>Chromosome-scale reference genome and RAD-based genetic map of yellow starthistle (Centaurea solstitialis) reveal putative structural variation and QTLs associated with invader traits.</title>
        <authorList>
            <person name="Reatini B."/>
            <person name="Cang F.A."/>
            <person name="Jiang Q."/>
            <person name="Mckibben M.T.W."/>
            <person name="Barker M.S."/>
            <person name="Rieseberg L.H."/>
            <person name="Dlugosch K.M."/>
        </authorList>
    </citation>
    <scope>NUCLEOTIDE SEQUENCE</scope>
    <source>
        <strain evidence="14">CAN-66</strain>
        <tissue evidence="14">Leaf</tissue>
    </source>
</reference>
<evidence type="ECO:0000256" key="5">
    <source>
        <dbReference type="ARBA" id="ARBA00023163"/>
    </source>
</evidence>
<keyword evidence="11" id="KW-0175">Coiled coil</keyword>
<evidence type="ECO:0000256" key="10">
    <source>
        <dbReference type="RuleBase" id="RU369038"/>
    </source>
</evidence>
<feature type="region of interest" description="Disordered" evidence="12">
    <location>
        <begin position="30"/>
        <end position="56"/>
    </location>
</feature>
<evidence type="ECO:0000313" key="15">
    <source>
        <dbReference type="Proteomes" id="UP001172457"/>
    </source>
</evidence>
<dbReference type="GO" id="GO:0000981">
    <property type="term" value="F:DNA-binding transcription factor activity, RNA polymerase II-specific"/>
    <property type="evidence" value="ECO:0007669"/>
    <property type="project" value="UniProtKB-UniRule"/>
</dbReference>
<evidence type="ECO:0000256" key="7">
    <source>
        <dbReference type="ARBA" id="ARBA00025748"/>
    </source>
</evidence>
<name>A0AA38TEC4_9ASTR</name>
<comment type="function">
    <text evidence="10">Transcription factor.</text>
</comment>
<dbReference type="Pfam" id="PF00046">
    <property type="entry name" value="Homeodomain"/>
    <property type="match status" value="1"/>
</dbReference>
<evidence type="ECO:0000256" key="6">
    <source>
        <dbReference type="ARBA" id="ARBA00023242"/>
    </source>
</evidence>
<evidence type="ECO:0000256" key="2">
    <source>
        <dbReference type="ARBA" id="ARBA00023015"/>
    </source>
</evidence>
<dbReference type="Pfam" id="PF02183">
    <property type="entry name" value="HALZ"/>
    <property type="match status" value="1"/>
</dbReference>
<keyword evidence="15" id="KW-1185">Reference proteome</keyword>
<evidence type="ECO:0000313" key="14">
    <source>
        <dbReference type="EMBL" id="KAJ9549098.1"/>
    </source>
</evidence>